<dbReference type="InterPro" id="IPR050983">
    <property type="entry name" value="GST_Omega/HSP26"/>
</dbReference>
<dbReference type="PROSITE" id="PS50405">
    <property type="entry name" value="GST_CTER"/>
    <property type="match status" value="1"/>
</dbReference>
<dbReference type="SFLD" id="SFLDG00358">
    <property type="entry name" value="Main_(cytGST)"/>
    <property type="match status" value="1"/>
</dbReference>
<feature type="domain" description="GST N-terminal" evidence="5">
    <location>
        <begin position="2"/>
        <end position="80"/>
    </location>
</feature>
<keyword evidence="8" id="KW-1185">Reference proteome</keyword>
<reference evidence="7 8" key="1">
    <citation type="journal article" date="2020" name="ISME J.">
        <title>Comparative genomics reveals insights into cyanobacterial evolution and habitat adaptation.</title>
        <authorList>
            <person name="Chen M.Y."/>
            <person name="Teng W.K."/>
            <person name="Zhao L."/>
            <person name="Hu C.X."/>
            <person name="Zhou Y.K."/>
            <person name="Han B.P."/>
            <person name="Song L.R."/>
            <person name="Shu W.S."/>
        </authorList>
    </citation>
    <scope>NUCLEOTIDE SEQUENCE [LARGE SCALE GENOMIC DNA]</scope>
    <source>
        <strain evidence="7 8">FACHB-723</strain>
    </source>
</reference>
<dbReference type="RefSeq" id="WP_190404948.1">
    <property type="nucleotide sequence ID" value="NZ_JACJQB010000088.1"/>
</dbReference>
<dbReference type="EC" id="2.5.1.18" evidence="1"/>
<feature type="domain" description="GST C-terminal" evidence="6">
    <location>
        <begin position="85"/>
        <end position="216"/>
    </location>
</feature>
<comment type="caution">
    <text evidence="7">The sequence shown here is derived from an EMBL/GenBank/DDBJ whole genome shotgun (WGS) entry which is preliminary data.</text>
</comment>
<dbReference type="InterPro" id="IPR036282">
    <property type="entry name" value="Glutathione-S-Trfase_C_sf"/>
</dbReference>
<dbReference type="Proteomes" id="UP000642094">
    <property type="component" value="Unassembled WGS sequence"/>
</dbReference>
<dbReference type="InterPro" id="IPR010987">
    <property type="entry name" value="Glutathione-S-Trfase_C-like"/>
</dbReference>
<dbReference type="SFLD" id="SFLDS00019">
    <property type="entry name" value="Glutathione_Transferase_(cytos"/>
    <property type="match status" value="1"/>
</dbReference>
<dbReference type="InterPro" id="IPR036249">
    <property type="entry name" value="Thioredoxin-like_sf"/>
</dbReference>
<evidence type="ECO:0000256" key="4">
    <source>
        <dbReference type="ARBA" id="ARBA00047960"/>
    </source>
</evidence>
<dbReference type="SFLD" id="SFLDG01152">
    <property type="entry name" value="Main.3:_Omega-_and_Tau-like"/>
    <property type="match status" value="1"/>
</dbReference>
<comment type="catalytic activity">
    <reaction evidence="4">
        <text>RX + glutathione = an S-substituted glutathione + a halide anion + H(+)</text>
        <dbReference type="Rhea" id="RHEA:16437"/>
        <dbReference type="ChEBI" id="CHEBI:15378"/>
        <dbReference type="ChEBI" id="CHEBI:16042"/>
        <dbReference type="ChEBI" id="CHEBI:17792"/>
        <dbReference type="ChEBI" id="CHEBI:57925"/>
        <dbReference type="ChEBI" id="CHEBI:90779"/>
        <dbReference type="EC" id="2.5.1.18"/>
    </reaction>
</comment>
<evidence type="ECO:0000256" key="3">
    <source>
        <dbReference type="ARBA" id="ARBA00023002"/>
    </source>
</evidence>
<dbReference type="CDD" id="cd00570">
    <property type="entry name" value="GST_N_family"/>
    <property type="match status" value="1"/>
</dbReference>
<dbReference type="InterPro" id="IPR045073">
    <property type="entry name" value="Omega/Tau-like"/>
</dbReference>
<dbReference type="Gene3D" id="3.40.30.10">
    <property type="entry name" value="Glutaredoxin"/>
    <property type="match status" value="1"/>
</dbReference>
<dbReference type="EMBL" id="JACJQB010000088">
    <property type="protein sequence ID" value="MBD2190148.1"/>
    <property type="molecule type" value="Genomic_DNA"/>
</dbReference>
<dbReference type="PROSITE" id="PS50404">
    <property type="entry name" value="GST_NTER"/>
    <property type="match status" value="1"/>
</dbReference>
<keyword evidence="3" id="KW-0560">Oxidoreductase</keyword>
<dbReference type="PANTHER" id="PTHR43968">
    <property type="match status" value="1"/>
</dbReference>
<dbReference type="Pfam" id="PF13410">
    <property type="entry name" value="GST_C_2"/>
    <property type="match status" value="1"/>
</dbReference>
<evidence type="ECO:0000313" key="8">
    <source>
        <dbReference type="Proteomes" id="UP000642094"/>
    </source>
</evidence>
<dbReference type="InterPro" id="IPR004045">
    <property type="entry name" value="Glutathione_S-Trfase_N"/>
</dbReference>
<dbReference type="SUPFAM" id="SSF47616">
    <property type="entry name" value="GST C-terminal domain-like"/>
    <property type="match status" value="1"/>
</dbReference>
<dbReference type="Gene3D" id="1.20.1050.10">
    <property type="match status" value="1"/>
</dbReference>
<evidence type="ECO:0000259" key="5">
    <source>
        <dbReference type="PROSITE" id="PS50404"/>
    </source>
</evidence>
<dbReference type="Pfam" id="PF13417">
    <property type="entry name" value="GST_N_3"/>
    <property type="match status" value="1"/>
</dbReference>
<accession>A0ABR8A1S7</accession>
<organism evidence="7 8">
    <name type="scientific">Pseudanabaena mucicola FACHB-723</name>
    <dbReference type="NCBI Taxonomy" id="2692860"/>
    <lineage>
        <taxon>Bacteria</taxon>
        <taxon>Bacillati</taxon>
        <taxon>Cyanobacteriota</taxon>
        <taxon>Cyanophyceae</taxon>
        <taxon>Pseudanabaenales</taxon>
        <taxon>Pseudanabaenaceae</taxon>
        <taxon>Pseudanabaena</taxon>
    </lineage>
</organism>
<evidence type="ECO:0000256" key="2">
    <source>
        <dbReference type="ARBA" id="ARBA00022679"/>
    </source>
</evidence>
<gene>
    <name evidence="7" type="ORF">H6F41_18655</name>
</gene>
<name>A0ABR8A1S7_9CYAN</name>
<proteinExistence type="predicted"/>
<evidence type="ECO:0000256" key="1">
    <source>
        <dbReference type="ARBA" id="ARBA00012452"/>
    </source>
</evidence>
<evidence type="ECO:0000259" key="6">
    <source>
        <dbReference type="PROSITE" id="PS50405"/>
    </source>
</evidence>
<protein>
    <recommendedName>
        <fullName evidence="1">glutathione transferase</fullName>
        <ecNumber evidence="1">2.5.1.18</ecNumber>
    </recommendedName>
</protein>
<evidence type="ECO:0000313" key="7">
    <source>
        <dbReference type="EMBL" id="MBD2190148.1"/>
    </source>
</evidence>
<dbReference type="InterPro" id="IPR040079">
    <property type="entry name" value="Glutathione_S-Trfase"/>
</dbReference>
<dbReference type="PANTHER" id="PTHR43968:SF6">
    <property type="entry name" value="GLUTATHIONE S-TRANSFERASE OMEGA"/>
    <property type="match status" value="1"/>
</dbReference>
<sequence length="224" mass="25917">MTALHLYFAKASTFAQRTRVVLLEKGIEFTSTDIDFQNKPAEFLKVSRYGKVPAIVHNGFEIYESAIINEYLEEVFPEPALLPKDAGQKAIARIWIDYANNRFVPAFVKLLRGKTVEEQEQGRREFIEALLFIEQEGFGKLSGDGTYFLGDQLSLVDISFYPWFERLAVLENFRRFELPTETPRIQKWWAALRDRESIKAVANPQEFYIERFAKILGEPIPVAK</sequence>
<dbReference type="InterPro" id="IPR005442">
    <property type="entry name" value="GST_omega"/>
</dbReference>
<dbReference type="PRINTS" id="PR01625">
    <property type="entry name" value="GSTRNSFRASEO"/>
</dbReference>
<keyword evidence="2" id="KW-0808">Transferase</keyword>
<dbReference type="SUPFAM" id="SSF52833">
    <property type="entry name" value="Thioredoxin-like"/>
    <property type="match status" value="1"/>
</dbReference>